<evidence type="ECO:0000256" key="1">
    <source>
        <dbReference type="SAM" id="SignalP"/>
    </source>
</evidence>
<gene>
    <name evidence="2" type="ORF">ACG0Z6_14085</name>
</gene>
<accession>A0ABW7FYB7</accession>
<keyword evidence="1" id="KW-0732">Signal</keyword>
<reference evidence="2 3" key="1">
    <citation type="submission" date="2024-08" db="EMBL/GenBank/DDBJ databases">
        <authorList>
            <person name="Lu H."/>
        </authorList>
    </citation>
    <scope>NUCLEOTIDE SEQUENCE [LARGE SCALE GENOMIC DNA]</scope>
    <source>
        <strain evidence="2 3">BYS180W</strain>
    </source>
</reference>
<feature type="signal peptide" evidence="1">
    <location>
        <begin position="1"/>
        <end position="25"/>
    </location>
</feature>
<dbReference type="Proteomes" id="UP001606099">
    <property type="component" value="Unassembled WGS sequence"/>
</dbReference>
<evidence type="ECO:0000313" key="3">
    <source>
        <dbReference type="Proteomes" id="UP001606099"/>
    </source>
</evidence>
<evidence type="ECO:0000313" key="2">
    <source>
        <dbReference type="EMBL" id="MFG6449355.1"/>
    </source>
</evidence>
<dbReference type="EMBL" id="JBIGHZ010000005">
    <property type="protein sequence ID" value="MFG6449355.1"/>
    <property type="molecule type" value="Genomic_DNA"/>
</dbReference>
<keyword evidence="3" id="KW-1185">Reference proteome</keyword>
<protein>
    <submittedName>
        <fullName evidence="2">Uncharacterized protein</fullName>
    </submittedName>
</protein>
<sequence>MNQSKFQGIKGVLTQALRWSLCALALVGANAIAQTKGVALAGFAYSGDASSIAKRFPYSKQYEARLKASGTPLNKQLWQATSAAPPQHFDLVPQIAELKGADQALAVALVVNAETVSVERFGDVRKLMVLIKGQVLFFDFKSMSVVRAYPVSFAALDNYREDPSEEEILSKVALVYEGTAGKPGVLGRFAATLAKAKVPDSASKLLQVSQVTVKPEALPFIPESIKNAPAGVQTWAADMLGEALSTRAGVPIIPFSKGYAIGNVMSMRVADGDVFNLKLPKPDYEISLELSGFKKVKYGEAAAGVSYIYGAYAQIKIEEPLLGRKYLDTALKNGEVKLVPATQNYVDDFPAFYDAINLMFVKLGQALDGQGNAWVKSAAAAPDIERHISDTRELIKQCK</sequence>
<proteinExistence type="predicted"/>
<name>A0ABW7FYB7_9BURK</name>
<feature type="chain" id="PRO_5046283627" evidence="1">
    <location>
        <begin position="26"/>
        <end position="399"/>
    </location>
</feature>
<dbReference type="RefSeq" id="WP_394462460.1">
    <property type="nucleotide sequence ID" value="NZ_JBIGHZ010000005.1"/>
</dbReference>
<organism evidence="2 3">
    <name type="scientific">Roseateles rivi</name>
    <dbReference type="NCBI Taxonomy" id="3299028"/>
    <lineage>
        <taxon>Bacteria</taxon>
        <taxon>Pseudomonadati</taxon>
        <taxon>Pseudomonadota</taxon>
        <taxon>Betaproteobacteria</taxon>
        <taxon>Burkholderiales</taxon>
        <taxon>Sphaerotilaceae</taxon>
        <taxon>Roseateles</taxon>
    </lineage>
</organism>
<comment type="caution">
    <text evidence="2">The sequence shown here is derived from an EMBL/GenBank/DDBJ whole genome shotgun (WGS) entry which is preliminary data.</text>
</comment>